<accession>A0A2H0TQS4</accession>
<organism evidence="5 6">
    <name type="scientific">Candidatus Magasanikbacteria bacterium CG10_big_fil_rev_8_21_14_0_10_47_10</name>
    <dbReference type="NCBI Taxonomy" id="1974652"/>
    <lineage>
        <taxon>Bacteria</taxon>
        <taxon>Candidatus Magasanikiibacteriota</taxon>
    </lineage>
</organism>
<evidence type="ECO:0000313" key="5">
    <source>
        <dbReference type="EMBL" id="PIR74520.1"/>
    </source>
</evidence>
<evidence type="ECO:0000256" key="2">
    <source>
        <dbReference type="ARBA" id="ARBA00022670"/>
    </source>
</evidence>
<protein>
    <recommendedName>
        <fullName evidence="7">Peptidase</fullName>
    </recommendedName>
</protein>
<evidence type="ECO:0000256" key="4">
    <source>
        <dbReference type="ARBA" id="ARBA00022825"/>
    </source>
</evidence>
<evidence type="ECO:0000256" key="1">
    <source>
        <dbReference type="ARBA" id="ARBA00006534"/>
    </source>
</evidence>
<keyword evidence="3" id="KW-0378">Hydrolase</keyword>
<dbReference type="Pfam" id="PF03575">
    <property type="entry name" value="Peptidase_S51"/>
    <property type="match status" value="1"/>
</dbReference>
<dbReference type="SUPFAM" id="SSF52317">
    <property type="entry name" value="Class I glutamine amidotransferase-like"/>
    <property type="match status" value="1"/>
</dbReference>
<evidence type="ECO:0000313" key="6">
    <source>
        <dbReference type="Proteomes" id="UP000230154"/>
    </source>
</evidence>
<dbReference type="Gene3D" id="3.40.50.880">
    <property type="match status" value="1"/>
</dbReference>
<dbReference type="EMBL" id="PFCB01000018">
    <property type="protein sequence ID" value="PIR74520.1"/>
    <property type="molecule type" value="Genomic_DNA"/>
</dbReference>
<dbReference type="Proteomes" id="UP000230154">
    <property type="component" value="Unassembled WGS sequence"/>
</dbReference>
<evidence type="ECO:0000256" key="3">
    <source>
        <dbReference type="ARBA" id="ARBA00022801"/>
    </source>
</evidence>
<comment type="caution">
    <text evidence="5">The sequence shown here is derived from an EMBL/GenBank/DDBJ whole genome shotgun (WGS) entry which is preliminary data.</text>
</comment>
<keyword evidence="2" id="KW-0645">Protease</keyword>
<reference evidence="6" key="1">
    <citation type="submission" date="2017-09" db="EMBL/GenBank/DDBJ databases">
        <title>Depth-based differentiation of microbial function through sediment-hosted aquifers and enrichment of novel symbionts in the deep terrestrial subsurface.</title>
        <authorList>
            <person name="Probst A.J."/>
            <person name="Ladd B."/>
            <person name="Jarett J.K."/>
            <person name="Geller-Mcgrath D.E."/>
            <person name="Sieber C.M.K."/>
            <person name="Emerson J.B."/>
            <person name="Anantharaman K."/>
            <person name="Thomas B.C."/>
            <person name="Malmstrom R."/>
            <person name="Stieglmeier M."/>
            <person name="Klingl A."/>
            <person name="Woyke T."/>
            <person name="Ryan C.M."/>
            <person name="Banfield J.F."/>
        </authorList>
    </citation>
    <scope>NUCLEOTIDE SEQUENCE [LARGE SCALE GENOMIC DNA]</scope>
</reference>
<evidence type="ECO:0008006" key="7">
    <source>
        <dbReference type="Google" id="ProtNLM"/>
    </source>
</evidence>
<proteinExistence type="inferred from homology"/>
<comment type="similarity">
    <text evidence="1">Belongs to the peptidase S51 family.</text>
</comment>
<dbReference type="AlphaFoldDB" id="A0A2H0TQS4"/>
<dbReference type="InterPro" id="IPR029062">
    <property type="entry name" value="Class_I_gatase-like"/>
</dbReference>
<name>A0A2H0TQS4_9BACT</name>
<dbReference type="GO" id="GO:0008236">
    <property type="term" value="F:serine-type peptidase activity"/>
    <property type="evidence" value="ECO:0007669"/>
    <property type="project" value="UniProtKB-KW"/>
</dbReference>
<sequence length="193" mass="21616">MTKYILHGGATGTQSEDNTNFFLEMTKGVAGSLTILCVYFSRPKEEWLSLFAQDKKRFSSVCPTKKLHCILADDQSNFFKEQLQKSDVVYMRGGKTDMLMETLRQVKNLGALLSGKVVGGSSAGACVLSTYFYTGTPGSRIREGLGILPIKLFVHYNTDRQDELEALENHGTHLPVYKIPEEKFFILEQCVSK</sequence>
<gene>
    <name evidence="5" type="ORF">COU35_02020</name>
</gene>
<dbReference type="InterPro" id="IPR005320">
    <property type="entry name" value="Peptidase_S51"/>
</dbReference>
<keyword evidence="4" id="KW-0720">Serine protease</keyword>
<dbReference type="GO" id="GO:0006508">
    <property type="term" value="P:proteolysis"/>
    <property type="evidence" value="ECO:0007669"/>
    <property type="project" value="UniProtKB-KW"/>
</dbReference>